<evidence type="ECO:0000313" key="2">
    <source>
        <dbReference type="EMBL" id="VZH85821.1"/>
    </source>
</evidence>
<dbReference type="RefSeq" id="WP_155873658.1">
    <property type="nucleotide sequence ID" value="NZ_LR738855.1"/>
</dbReference>
<dbReference type="Proteomes" id="UP000423525">
    <property type="component" value="Chromosome"/>
</dbReference>
<dbReference type="InterPro" id="IPR003615">
    <property type="entry name" value="HNH_nuc"/>
</dbReference>
<keyword evidence="2" id="KW-0255">Endonuclease</keyword>
<evidence type="ECO:0000259" key="1">
    <source>
        <dbReference type="SMART" id="SM00507"/>
    </source>
</evidence>
<accession>A0A6I8MFY4</accession>
<gene>
    <name evidence="2" type="ORF">FRC0190_01759</name>
</gene>
<keyword evidence="2" id="KW-0378">Hydrolase</keyword>
<keyword evidence="2" id="KW-0540">Nuclease</keyword>
<dbReference type="AlphaFoldDB" id="A0A6I8MFY4"/>
<protein>
    <submittedName>
        <fullName evidence="2">HNH endonuclease</fullName>
    </submittedName>
</protein>
<dbReference type="SMART" id="SM00507">
    <property type="entry name" value="HNHc"/>
    <property type="match status" value="1"/>
</dbReference>
<dbReference type="KEGG" id="crf:FRC0190_01759"/>
<feature type="domain" description="HNH nuclease" evidence="1">
    <location>
        <begin position="263"/>
        <end position="315"/>
    </location>
</feature>
<evidence type="ECO:0000313" key="3">
    <source>
        <dbReference type="Proteomes" id="UP000423525"/>
    </source>
</evidence>
<dbReference type="Gene3D" id="1.10.30.50">
    <property type="match status" value="1"/>
</dbReference>
<dbReference type="EMBL" id="LR738855">
    <property type="protein sequence ID" value="VZH85821.1"/>
    <property type="molecule type" value="Genomic_DNA"/>
</dbReference>
<dbReference type="CDD" id="cd00085">
    <property type="entry name" value="HNHc"/>
    <property type="match status" value="1"/>
</dbReference>
<dbReference type="GO" id="GO:0004519">
    <property type="term" value="F:endonuclease activity"/>
    <property type="evidence" value="ECO:0007669"/>
    <property type="project" value="UniProtKB-KW"/>
</dbReference>
<reference evidence="2 3" key="1">
    <citation type="submission" date="2019-11" db="EMBL/GenBank/DDBJ databases">
        <authorList>
            <person name="Brisse S."/>
        </authorList>
    </citation>
    <scope>NUCLEOTIDE SEQUENCE [LARGE SCALE GENOMIC DNA]</scope>
    <source>
        <strain evidence="2">FRC0190</strain>
    </source>
</reference>
<organism evidence="2 3">
    <name type="scientific">Corynebacterium rouxii</name>
    <dbReference type="NCBI Taxonomy" id="2719119"/>
    <lineage>
        <taxon>Bacteria</taxon>
        <taxon>Bacillati</taxon>
        <taxon>Actinomycetota</taxon>
        <taxon>Actinomycetes</taxon>
        <taxon>Mycobacteriales</taxon>
        <taxon>Corynebacteriaceae</taxon>
        <taxon>Corynebacterium</taxon>
    </lineage>
</organism>
<proteinExistence type="predicted"/>
<name>A0A6I8MFY4_9CORY</name>
<sequence length="385" mass="43270">MAFFRNCDPDDPLCMDECRLQKFEYLRWVRLLPGGDEDVLSYCASIGARLGKSEGYVSRRIDAFSMLLKLSKVHELQLKMWHLDITRLMVIAQALSGVEKEVIEEIDAPLSRFLTPKRDNQKMPGPKAIKKFIVDLLVRVEDAVEEADSPQELVIDFYDAGNGKTGINAVVDNATASIFRDQLKRLAKAHKCDDSSALLLMATQEGKSVIINFYKGDDFGELMTADGYRLSRKSVDLVFPNASRRSLEGVEKVETCGYSFTPSMRAYIQARDGVCRFPGCSIRAVSCDIDHVEEYDLGGKTAARNAQCLCRKHHNLKTSKAVDCEISGDASVSWILEDGTKVVTLPEGIFSADRLFGQTFAQRVVDRIRRRKLRMRKNLCDDAPF</sequence>